<feature type="transmembrane region" description="Helical" evidence="8">
    <location>
        <begin position="65"/>
        <end position="84"/>
    </location>
</feature>
<evidence type="ECO:0000256" key="2">
    <source>
        <dbReference type="ARBA" id="ARBA00004760"/>
    </source>
</evidence>
<dbReference type="EC" id="2.3.1.291" evidence="10"/>
<evidence type="ECO:0000256" key="7">
    <source>
        <dbReference type="PROSITE-ProRule" id="PRU00205"/>
    </source>
</evidence>
<dbReference type="OrthoDB" id="537032at2759"/>
<dbReference type="PROSITE" id="PS50922">
    <property type="entry name" value="TLC"/>
    <property type="match status" value="1"/>
</dbReference>
<proteinExistence type="predicted"/>
<dbReference type="PANTHER" id="PTHR12560:SF0">
    <property type="entry name" value="LD18904P"/>
    <property type="match status" value="1"/>
</dbReference>
<evidence type="ECO:0000256" key="4">
    <source>
        <dbReference type="ARBA" id="ARBA00022692"/>
    </source>
</evidence>
<gene>
    <name evidence="10" type="ORF">SPHA_35510</name>
</gene>
<dbReference type="InterPro" id="IPR006634">
    <property type="entry name" value="TLC-dom"/>
</dbReference>
<dbReference type="GO" id="GO:0050291">
    <property type="term" value="F:sphingosine N-acyltransferase activity"/>
    <property type="evidence" value="ECO:0007669"/>
    <property type="project" value="InterPro"/>
</dbReference>
<dbReference type="GO" id="GO:0046513">
    <property type="term" value="P:ceramide biosynthetic process"/>
    <property type="evidence" value="ECO:0007669"/>
    <property type="project" value="InterPro"/>
</dbReference>
<keyword evidence="10" id="KW-0808">Transferase</keyword>
<keyword evidence="4 7" id="KW-0812">Transmembrane</keyword>
<evidence type="ECO:0000256" key="8">
    <source>
        <dbReference type="SAM" id="Phobius"/>
    </source>
</evidence>
<evidence type="ECO:0000313" key="10">
    <source>
        <dbReference type="EMBL" id="CAE1267223.1"/>
    </source>
</evidence>
<evidence type="ECO:0000256" key="3">
    <source>
        <dbReference type="ARBA" id="ARBA00004991"/>
    </source>
</evidence>
<name>A0A812CGD6_ACAPH</name>
<keyword evidence="5 8" id="KW-1133">Transmembrane helix</keyword>
<feature type="domain" description="TLC" evidence="9">
    <location>
        <begin position="1"/>
        <end position="137"/>
    </location>
</feature>
<comment type="caution">
    <text evidence="10">The sequence shown here is derived from an EMBL/GenBank/DDBJ whole genome shotgun (WGS) entry which is preliminary data.</text>
</comment>
<dbReference type="InterPro" id="IPR016439">
    <property type="entry name" value="Lag1/Lac1-like"/>
</dbReference>
<dbReference type="EMBL" id="CAHIKZ030001530">
    <property type="protein sequence ID" value="CAE1267223.1"/>
    <property type="molecule type" value="Genomic_DNA"/>
</dbReference>
<dbReference type="Pfam" id="PF03798">
    <property type="entry name" value="TRAM_LAG1_CLN8"/>
    <property type="match status" value="1"/>
</dbReference>
<comment type="subcellular location">
    <subcellularLocation>
        <location evidence="1">Membrane</location>
        <topology evidence="1">Multi-pass membrane protein</topology>
    </subcellularLocation>
</comment>
<accession>A0A812CGD6</accession>
<feature type="transmembrane region" description="Helical" evidence="8">
    <location>
        <begin position="12"/>
        <end position="30"/>
    </location>
</feature>
<dbReference type="Proteomes" id="UP000597762">
    <property type="component" value="Unassembled WGS sequence"/>
</dbReference>
<protein>
    <submittedName>
        <fullName evidence="10">CERS5_6</fullName>
        <ecNumber evidence="10">2.3.1.291</ecNumber>
    </submittedName>
</protein>
<comment type="pathway">
    <text evidence="2">Lipid metabolism; sphingolipid metabolism.</text>
</comment>
<comment type="pathway">
    <text evidence="3">Sphingolipid metabolism.</text>
</comment>
<dbReference type="GO" id="GO:0016020">
    <property type="term" value="C:membrane"/>
    <property type="evidence" value="ECO:0007669"/>
    <property type="project" value="UniProtKB-SubCell"/>
</dbReference>
<evidence type="ECO:0000313" key="11">
    <source>
        <dbReference type="Proteomes" id="UP000597762"/>
    </source>
</evidence>
<organism evidence="10 11">
    <name type="scientific">Acanthosepion pharaonis</name>
    <name type="common">Pharaoh cuttlefish</name>
    <name type="synonym">Sepia pharaonis</name>
    <dbReference type="NCBI Taxonomy" id="158019"/>
    <lineage>
        <taxon>Eukaryota</taxon>
        <taxon>Metazoa</taxon>
        <taxon>Spiralia</taxon>
        <taxon>Lophotrochozoa</taxon>
        <taxon>Mollusca</taxon>
        <taxon>Cephalopoda</taxon>
        <taxon>Coleoidea</taxon>
        <taxon>Decapodiformes</taxon>
        <taxon>Sepiida</taxon>
        <taxon>Sepiina</taxon>
        <taxon>Sepiidae</taxon>
        <taxon>Acanthosepion</taxon>
    </lineage>
</organism>
<dbReference type="AlphaFoldDB" id="A0A812CGD6"/>
<dbReference type="SMART" id="SM00724">
    <property type="entry name" value="TLC"/>
    <property type="match status" value="1"/>
</dbReference>
<dbReference type="PANTHER" id="PTHR12560">
    <property type="entry name" value="LONGEVITY ASSURANCE FACTOR 1 LAG1"/>
    <property type="match status" value="1"/>
</dbReference>
<reference evidence="10" key="1">
    <citation type="submission" date="2021-01" db="EMBL/GenBank/DDBJ databases">
        <authorList>
            <person name="Li R."/>
            <person name="Bekaert M."/>
        </authorList>
    </citation>
    <scope>NUCLEOTIDE SEQUENCE</scope>
    <source>
        <strain evidence="10">Farmed</strain>
    </source>
</reference>
<keyword evidence="10" id="KW-0012">Acyltransferase</keyword>
<evidence type="ECO:0000256" key="1">
    <source>
        <dbReference type="ARBA" id="ARBA00004141"/>
    </source>
</evidence>
<feature type="transmembrane region" description="Helical" evidence="8">
    <location>
        <begin position="116"/>
        <end position="134"/>
    </location>
</feature>
<keyword evidence="6 7" id="KW-0472">Membrane</keyword>
<evidence type="ECO:0000256" key="5">
    <source>
        <dbReference type="ARBA" id="ARBA00022989"/>
    </source>
</evidence>
<dbReference type="UniPathway" id="UPA00222"/>
<keyword evidence="11" id="KW-1185">Reference proteome</keyword>
<sequence>MHFTDVRKKDFWELFIHHIVTMTLMFIAWVQNIVRISCLVLIVHDIADPFLEATKMASYSGHKKWCSQLFIVFTITWYVGRLFIFPYKILYSTLFYAVTVTGMAPIYYLYNGLLGSLQLLHIIWSIIITKMLFYRLRTGELLSRFVNPILLLKCIL</sequence>
<evidence type="ECO:0000259" key="9">
    <source>
        <dbReference type="PROSITE" id="PS50922"/>
    </source>
</evidence>
<evidence type="ECO:0000256" key="6">
    <source>
        <dbReference type="ARBA" id="ARBA00023136"/>
    </source>
</evidence>